<evidence type="ECO:0000313" key="3">
    <source>
        <dbReference type="Proteomes" id="UP000054248"/>
    </source>
</evidence>
<dbReference type="EMBL" id="KN823436">
    <property type="protein sequence ID" value="KIO17053.1"/>
    <property type="molecule type" value="Genomic_DNA"/>
</dbReference>
<dbReference type="Proteomes" id="UP000054248">
    <property type="component" value="Unassembled WGS sequence"/>
</dbReference>
<keyword evidence="3" id="KW-1185">Reference proteome</keyword>
<feature type="compositionally biased region" description="Basic residues" evidence="1">
    <location>
        <begin position="13"/>
        <end position="26"/>
    </location>
</feature>
<feature type="compositionally biased region" description="Polar residues" evidence="1">
    <location>
        <begin position="152"/>
        <end position="179"/>
    </location>
</feature>
<dbReference type="OrthoDB" id="3231040at2759"/>
<name>A0A0C3K6P8_9AGAM</name>
<dbReference type="AlphaFoldDB" id="A0A0C3K6P8"/>
<protein>
    <submittedName>
        <fullName evidence="2">Uncharacterized protein</fullName>
    </submittedName>
</protein>
<proteinExistence type="predicted"/>
<accession>A0A0C3K6P8</accession>
<evidence type="ECO:0000313" key="2">
    <source>
        <dbReference type="EMBL" id="KIO17053.1"/>
    </source>
</evidence>
<sequence>MMLIEAVQEMRLKNWKKKGKKSRRRPRTPEPEPEPEPELASRTDRESKSEMHTEYDTTIFDSEAEEIVLQAQWRQLMKNPDARILPVRRFSTTTRTSRTSDSRAEHERTEGTWTSFGDGVGPAYTENTGRATGGYGYGTAVQTPMTMPLGEQYTQSPEGYSPGTMSISYATPSPATGGQQEIHVAPAQDYQEGAHPPDAEPVEQREAERGRKRTPKGSKSSGRT</sequence>
<feature type="compositionally biased region" description="Basic and acidic residues" evidence="1">
    <location>
        <begin position="195"/>
        <end position="209"/>
    </location>
</feature>
<evidence type="ECO:0000256" key="1">
    <source>
        <dbReference type="SAM" id="MobiDB-lite"/>
    </source>
</evidence>
<feature type="region of interest" description="Disordered" evidence="1">
    <location>
        <begin position="12"/>
        <end position="59"/>
    </location>
</feature>
<gene>
    <name evidence="2" type="ORF">M407DRAFT_246853</name>
</gene>
<feature type="region of interest" description="Disordered" evidence="1">
    <location>
        <begin position="93"/>
        <end position="121"/>
    </location>
</feature>
<organism evidence="2 3">
    <name type="scientific">Tulasnella calospora MUT 4182</name>
    <dbReference type="NCBI Taxonomy" id="1051891"/>
    <lineage>
        <taxon>Eukaryota</taxon>
        <taxon>Fungi</taxon>
        <taxon>Dikarya</taxon>
        <taxon>Basidiomycota</taxon>
        <taxon>Agaricomycotina</taxon>
        <taxon>Agaricomycetes</taxon>
        <taxon>Cantharellales</taxon>
        <taxon>Tulasnellaceae</taxon>
        <taxon>Tulasnella</taxon>
    </lineage>
</organism>
<reference evidence="3" key="2">
    <citation type="submission" date="2015-01" db="EMBL/GenBank/DDBJ databases">
        <title>Evolutionary Origins and Diversification of the Mycorrhizal Mutualists.</title>
        <authorList>
            <consortium name="DOE Joint Genome Institute"/>
            <consortium name="Mycorrhizal Genomics Consortium"/>
            <person name="Kohler A."/>
            <person name="Kuo A."/>
            <person name="Nagy L.G."/>
            <person name="Floudas D."/>
            <person name="Copeland A."/>
            <person name="Barry K.W."/>
            <person name="Cichocki N."/>
            <person name="Veneault-Fourrey C."/>
            <person name="LaButti K."/>
            <person name="Lindquist E.A."/>
            <person name="Lipzen A."/>
            <person name="Lundell T."/>
            <person name="Morin E."/>
            <person name="Murat C."/>
            <person name="Riley R."/>
            <person name="Ohm R."/>
            <person name="Sun H."/>
            <person name="Tunlid A."/>
            <person name="Henrissat B."/>
            <person name="Grigoriev I.V."/>
            <person name="Hibbett D.S."/>
            <person name="Martin F."/>
        </authorList>
    </citation>
    <scope>NUCLEOTIDE SEQUENCE [LARGE SCALE GENOMIC DNA]</scope>
    <source>
        <strain evidence="3">MUT 4182</strain>
    </source>
</reference>
<feature type="compositionally biased region" description="Basic and acidic residues" evidence="1">
    <location>
        <begin position="39"/>
        <end position="55"/>
    </location>
</feature>
<dbReference type="HOGENOM" id="CLU_1240939_0_0_1"/>
<feature type="region of interest" description="Disordered" evidence="1">
    <location>
        <begin position="151"/>
        <end position="224"/>
    </location>
</feature>
<reference evidence="2 3" key="1">
    <citation type="submission" date="2014-04" db="EMBL/GenBank/DDBJ databases">
        <authorList>
            <consortium name="DOE Joint Genome Institute"/>
            <person name="Kuo A."/>
            <person name="Girlanda M."/>
            <person name="Perotto S."/>
            <person name="Kohler A."/>
            <person name="Nagy L.G."/>
            <person name="Floudas D."/>
            <person name="Copeland A."/>
            <person name="Barry K.W."/>
            <person name="Cichocki N."/>
            <person name="Veneault-Fourrey C."/>
            <person name="LaButti K."/>
            <person name="Lindquist E.A."/>
            <person name="Lipzen A."/>
            <person name="Lundell T."/>
            <person name="Morin E."/>
            <person name="Murat C."/>
            <person name="Sun H."/>
            <person name="Tunlid A."/>
            <person name="Henrissat B."/>
            <person name="Grigoriev I.V."/>
            <person name="Hibbett D.S."/>
            <person name="Martin F."/>
            <person name="Nordberg H.P."/>
            <person name="Cantor M.N."/>
            <person name="Hua S.X."/>
        </authorList>
    </citation>
    <scope>NUCLEOTIDE SEQUENCE [LARGE SCALE GENOMIC DNA]</scope>
    <source>
        <strain evidence="2 3">MUT 4182</strain>
    </source>
</reference>
<feature type="compositionally biased region" description="Basic and acidic residues" evidence="1">
    <location>
        <begin position="98"/>
        <end position="110"/>
    </location>
</feature>